<protein>
    <submittedName>
        <fullName evidence="1">Uncharacterized protein</fullName>
    </submittedName>
</protein>
<evidence type="ECO:0000313" key="1">
    <source>
        <dbReference type="EMBL" id="KAJ9063061.1"/>
    </source>
</evidence>
<gene>
    <name evidence="1" type="ORF">DSO57_1003992</name>
</gene>
<organism evidence="1 2">
    <name type="scientific">Entomophthora muscae</name>
    <dbReference type="NCBI Taxonomy" id="34485"/>
    <lineage>
        <taxon>Eukaryota</taxon>
        <taxon>Fungi</taxon>
        <taxon>Fungi incertae sedis</taxon>
        <taxon>Zoopagomycota</taxon>
        <taxon>Entomophthoromycotina</taxon>
        <taxon>Entomophthoromycetes</taxon>
        <taxon>Entomophthorales</taxon>
        <taxon>Entomophthoraceae</taxon>
        <taxon>Entomophthora</taxon>
    </lineage>
</organism>
<dbReference type="EMBL" id="QTSX02004980">
    <property type="protein sequence ID" value="KAJ9063061.1"/>
    <property type="molecule type" value="Genomic_DNA"/>
</dbReference>
<accession>A0ACC2SKZ6</accession>
<sequence>MSSLLLFERAKFGVLCVKAAAAERKEVPTSLLEEAWASLEVSKIAPEEYLVEVKAAFEELYSNYFSREGTLAQGNQKQRGKEYQNYGSLERDDNKALSHKIASLEAKLLKALSQEDTSNKSQGQDKDLDLSHPPFHKWVWFNIHPFWNIISALD</sequence>
<proteinExistence type="predicted"/>
<reference evidence="1" key="1">
    <citation type="submission" date="2022-04" db="EMBL/GenBank/DDBJ databases">
        <title>Genome of the entomopathogenic fungus Entomophthora muscae.</title>
        <authorList>
            <person name="Elya C."/>
            <person name="Lovett B.R."/>
            <person name="Lee E."/>
            <person name="Macias A.M."/>
            <person name="Hajek A.E."/>
            <person name="De Bivort B.L."/>
            <person name="Kasson M.T."/>
            <person name="De Fine Licht H.H."/>
            <person name="Stajich J.E."/>
        </authorList>
    </citation>
    <scope>NUCLEOTIDE SEQUENCE</scope>
    <source>
        <strain evidence="1">Berkeley</strain>
    </source>
</reference>
<keyword evidence="2" id="KW-1185">Reference proteome</keyword>
<name>A0ACC2SKZ6_9FUNG</name>
<dbReference type="Proteomes" id="UP001165960">
    <property type="component" value="Unassembled WGS sequence"/>
</dbReference>
<comment type="caution">
    <text evidence="1">The sequence shown here is derived from an EMBL/GenBank/DDBJ whole genome shotgun (WGS) entry which is preliminary data.</text>
</comment>
<evidence type="ECO:0000313" key="2">
    <source>
        <dbReference type="Proteomes" id="UP001165960"/>
    </source>
</evidence>